<proteinExistence type="inferred from homology"/>
<dbReference type="PANTHER" id="PTHR44051:SF9">
    <property type="entry name" value="GLUTATHIONE S-TRANSFERASE 1"/>
    <property type="match status" value="1"/>
</dbReference>
<dbReference type="Proteomes" id="UP000014568">
    <property type="component" value="Unassembled WGS sequence"/>
</dbReference>
<evidence type="ECO:0000313" key="3">
    <source>
        <dbReference type="EMBL" id="EPF70914.1"/>
    </source>
</evidence>
<dbReference type="PATRIC" id="fig|421052.3.peg.2612"/>
<evidence type="ECO:0000313" key="4">
    <source>
        <dbReference type="EMBL" id="EPF79580.1"/>
    </source>
</evidence>
<dbReference type="InterPro" id="IPR036282">
    <property type="entry name" value="Glutathione-S-Trfase_C_sf"/>
</dbReference>
<accession>S3N9A7</accession>
<feature type="domain" description="GST N-terminal" evidence="2">
    <location>
        <begin position="1"/>
        <end position="83"/>
    </location>
</feature>
<evidence type="ECO:0000259" key="2">
    <source>
        <dbReference type="PROSITE" id="PS50404"/>
    </source>
</evidence>
<dbReference type="InterPro" id="IPR040079">
    <property type="entry name" value="Glutathione_S-Trfase"/>
</dbReference>
<organism evidence="3 5">
    <name type="scientific">Acinetobacter rudis CIP 110305</name>
    <dbReference type="NCBI Taxonomy" id="421052"/>
    <lineage>
        <taxon>Bacteria</taxon>
        <taxon>Pseudomonadati</taxon>
        <taxon>Pseudomonadota</taxon>
        <taxon>Gammaproteobacteria</taxon>
        <taxon>Moraxellales</taxon>
        <taxon>Moraxellaceae</taxon>
        <taxon>Acinetobacter</taxon>
    </lineage>
</organism>
<dbReference type="SUPFAM" id="SSF47616">
    <property type="entry name" value="GST C-terminal domain-like"/>
    <property type="match status" value="1"/>
</dbReference>
<dbReference type="HOGENOM" id="CLU_011226_15_5_6"/>
<dbReference type="STRING" id="632955.GCA_000829675_00942"/>
<reference evidence="3 5" key="1">
    <citation type="submission" date="2013-06" db="EMBL/GenBank/DDBJ databases">
        <title>The Genome Sequence of Acinetobacter rudis CIP 110305.</title>
        <authorList>
            <consortium name="The Broad Institute Genome Sequencing Platform"/>
            <consortium name="The Broad Institute Genome Sequencing Center for Infectious Disease"/>
            <person name="Cerqueira G."/>
            <person name="Feldgarden M."/>
            <person name="Courvalin P."/>
            <person name="Perichon B."/>
            <person name="Grillot-Courvalin C."/>
            <person name="Clermont D."/>
            <person name="Rocha E."/>
            <person name="Yoon E.-J."/>
            <person name="Nemec A."/>
            <person name="Young S.K."/>
            <person name="Zeng Q."/>
            <person name="Gargeya S."/>
            <person name="Fitzgerald M."/>
            <person name="Abouelleil A."/>
            <person name="Alvarado L."/>
            <person name="Berlin A.M."/>
            <person name="Chapman S.B."/>
            <person name="Dewar J."/>
            <person name="Goldberg J."/>
            <person name="Griggs A."/>
            <person name="Gujja S."/>
            <person name="Hansen M."/>
            <person name="Howarth C."/>
            <person name="Imamovic A."/>
            <person name="Larimer J."/>
            <person name="McCowan C."/>
            <person name="Murphy C."/>
            <person name="Pearson M."/>
            <person name="Priest M."/>
            <person name="Roberts A."/>
            <person name="Saif S."/>
            <person name="Shea T."/>
            <person name="Sykes S."/>
            <person name="Wortman J."/>
            <person name="Nusbaum C."/>
            <person name="Birren B."/>
        </authorList>
    </citation>
    <scope>NUCLEOTIDE SEQUENCE [LARGE SCALE GENOMIC DNA]</scope>
    <source>
        <strain evidence="3 5">CIP 110305</strain>
    </source>
</reference>
<dbReference type="Pfam" id="PF02798">
    <property type="entry name" value="GST_N"/>
    <property type="match status" value="1"/>
</dbReference>
<evidence type="ECO:0000256" key="1">
    <source>
        <dbReference type="RuleBase" id="RU003494"/>
    </source>
</evidence>
<dbReference type="Gene3D" id="3.40.30.10">
    <property type="entry name" value="Glutaredoxin"/>
    <property type="match status" value="1"/>
</dbReference>
<dbReference type="OrthoDB" id="9810080at2"/>
<dbReference type="AlphaFoldDB" id="S3N9A7"/>
<dbReference type="SUPFAM" id="SSF52833">
    <property type="entry name" value="Thioredoxin-like"/>
    <property type="match status" value="1"/>
</dbReference>
<dbReference type="InterPro" id="IPR036249">
    <property type="entry name" value="Thioredoxin-like_sf"/>
</dbReference>
<dbReference type="Pfam" id="PF00043">
    <property type="entry name" value="GST_C"/>
    <property type="match status" value="1"/>
</dbReference>
<dbReference type="PROSITE" id="PS50404">
    <property type="entry name" value="GST_NTER"/>
    <property type="match status" value="1"/>
</dbReference>
<gene>
    <name evidence="4" type="ORF">F945_00944</name>
    <name evidence="3" type="ORF">F945_02676</name>
</gene>
<dbReference type="InterPro" id="IPR004045">
    <property type="entry name" value="Glutathione_S-Trfase_N"/>
</dbReference>
<dbReference type="SFLD" id="SFLDS00019">
    <property type="entry name" value="Glutathione_Transferase_(cytos"/>
    <property type="match status" value="1"/>
</dbReference>
<dbReference type="EMBL" id="ATGI01000034">
    <property type="protein sequence ID" value="EPF70914.1"/>
    <property type="molecule type" value="Genomic_DNA"/>
</dbReference>
<comment type="caution">
    <text evidence="3">The sequence shown here is derived from an EMBL/GenBank/DDBJ whole genome shotgun (WGS) entry which is preliminary data.</text>
</comment>
<dbReference type="EMBL" id="ATGI01000007">
    <property type="protein sequence ID" value="EPF79580.1"/>
    <property type="molecule type" value="Genomic_DNA"/>
</dbReference>
<dbReference type="InterPro" id="IPR004046">
    <property type="entry name" value="GST_C"/>
</dbReference>
<name>S3N9A7_9GAMM</name>
<dbReference type="RefSeq" id="WP_016655366.1">
    <property type="nucleotide sequence ID" value="NZ_KE340352.1"/>
</dbReference>
<keyword evidence="5" id="KW-1185">Reference proteome</keyword>
<dbReference type="Gene3D" id="1.20.1050.10">
    <property type="match status" value="1"/>
</dbReference>
<sequence>MKITLFHLQNSRSQRILWLLEEIGCDYDVINASDIDKHKQNLPTDIMPLKFPTIHIQYECDSFYMTETSAICEFLSRKFQILYLATPNDVDLANFCFWKNYADANLMQLLVLRQVFKQIVVTTPLLFKPVPFLFKVLFNKIYLNKAFDQQLKYIDSHLKDNMWMCGNTFTIADILMWFPLDAALSSINTVQHPFIEKYLNQIQVRKKFSQAMLKGNWSKEQFRKYWSK</sequence>
<comment type="similarity">
    <text evidence="1">Belongs to the GST superfamily.</text>
</comment>
<dbReference type="eggNOG" id="COG0625">
    <property type="taxonomic scope" value="Bacteria"/>
</dbReference>
<dbReference type="PANTHER" id="PTHR44051">
    <property type="entry name" value="GLUTATHIONE S-TRANSFERASE-RELATED"/>
    <property type="match status" value="1"/>
</dbReference>
<protein>
    <recommendedName>
        <fullName evidence="2">GST N-terminal domain-containing protein</fullName>
    </recommendedName>
</protein>
<evidence type="ECO:0000313" key="5">
    <source>
        <dbReference type="Proteomes" id="UP000014568"/>
    </source>
</evidence>